<dbReference type="PRINTS" id="PR01276">
    <property type="entry name" value="TYPE2KERATIN"/>
</dbReference>
<feature type="region of interest" description="Disordered" evidence="16">
    <location>
        <begin position="1"/>
        <end position="25"/>
    </location>
</feature>
<feature type="domain" description="IF rod" evidence="17">
    <location>
        <begin position="93"/>
        <end position="366"/>
    </location>
</feature>
<evidence type="ECO:0000256" key="2">
    <source>
        <dbReference type="ARBA" id="ARBA00004496"/>
    </source>
</evidence>
<dbReference type="Pfam" id="PF00038">
    <property type="entry name" value="Filament"/>
    <property type="match status" value="1"/>
</dbReference>
<dbReference type="GO" id="GO:0005654">
    <property type="term" value="C:nucleoplasm"/>
    <property type="evidence" value="ECO:0007669"/>
    <property type="project" value="UniProtKB-SubCell"/>
</dbReference>
<dbReference type="Proteomes" id="UP000008225">
    <property type="component" value="Chromosome 12"/>
</dbReference>
<evidence type="ECO:0000256" key="6">
    <source>
        <dbReference type="ARBA" id="ARBA00022754"/>
    </source>
</evidence>
<dbReference type="GO" id="GO:0045095">
    <property type="term" value="C:keratin filament"/>
    <property type="evidence" value="ECO:0007669"/>
    <property type="project" value="InterPro"/>
</dbReference>
<reference evidence="18" key="1">
    <citation type="submission" date="2009-03" db="EMBL/GenBank/DDBJ databases">
        <authorList>
            <person name="Warren W."/>
            <person name="Ye L."/>
            <person name="Minx P."/>
            <person name="Worley K."/>
            <person name="Gibbs R."/>
            <person name="Wilson R.K."/>
        </authorList>
    </citation>
    <scope>NUCLEOTIDE SEQUENCE [LARGE SCALE GENOMIC DNA]</scope>
</reference>
<keyword evidence="8" id="KW-0539">Nucleus</keyword>
<dbReference type="Gene3D" id="1.20.5.1160">
    <property type="entry name" value="Vasodilator-stimulated phosphoprotein"/>
    <property type="match status" value="1"/>
</dbReference>
<evidence type="ECO:0000256" key="7">
    <source>
        <dbReference type="ARBA" id="ARBA00023054"/>
    </source>
</evidence>
<evidence type="ECO:0000313" key="18">
    <source>
        <dbReference type="Ensembl" id="ENSCJAP00000076234.1"/>
    </source>
</evidence>
<dbReference type="OMA" id="RWQLETL"/>
<keyword evidence="6" id="KW-0403">Intermediate filament</keyword>
<evidence type="ECO:0000256" key="11">
    <source>
        <dbReference type="ARBA" id="ARBA00042886"/>
    </source>
</evidence>
<protein>
    <recommendedName>
        <fullName evidence="10">Keratin, type II cytoskeletal 8</fullName>
    </recommendedName>
    <alternativeName>
        <fullName evidence="12">Cytokeratin-8</fullName>
    </alternativeName>
    <alternativeName>
        <fullName evidence="11">Keratin-8</fullName>
    </alternativeName>
    <alternativeName>
        <fullName evidence="13">Type-II keratin Kb8</fullName>
    </alternativeName>
</protein>
<dbReference type="GO" id="GO:0016363">
    <property type="term" value="C:nuclear matrix"/>
    <property type="evidence" value="ECO:0007669"/>
    <property type="project" value="UniProtKB-SubCell"/>
</dbReference>
<dbReference type="SMART" id="SM01391">
    <property type="entry name" value="Filament"/>
    <property type="match status" value="1"/>
</dbReference>
<evidence type="ECO:0000259" key="17">
    <source>
        <dbReference type="PROSITE" id="PS51842"/>
    </source>
</evidence>
<keyword evidence="19" id="KW-1185">Reference proteome</keyword>
<dbReference type="Pfam" id="PF16208">
    <property type="entry name" value="Keratin_2_head"/>
    <property type="match status" value="1"/>
</dbReference>
<comment type="function">
    <text evidence="9">Together with KRT19, helps to link the contractile apparatus to dystrophin at the costameres of striated muscle.</text>
</comment>
<evidence type="ECO:0000256" key="13">
    <source>
        <dbReference type="ARBA" id="ARBA00043133"/>
    </source>
</evidence>
<name>A0A5F4WEX5_CALJA</name>
<proteinExistence type="inferred from homology"/>
<comment type="subcellular location">
    <subcellularLocation>
        <location evidence="2">Cytoplasm</location>
    </subcellularLocation>
    <subcellularLocation>
        <location evidence="1">Nucleus matrix</location>
    </subcellularLocation>
    <subcellularLocation>
        <location evidence="3">Nucleus</location>
        <location evidence="3">Nucleoplasm</location>
    </subcellularLocation>
</comment>
<dbReference type="InterPro" id="IPR003054">
    <property type="entry name" value="Keratin_II"/>
</dbReference>
<evidence type="ECO:0000256" key="8">
    <source>
        <dbReference type="ARBA" id="ARBA00023242"/>
    </source>
</evidence>
<feature type="coiled-coil region" evidence="15">
    <location>
        <begin position="302"/>
        <end position="343"/>
    </location>
</feature>
<dbReference type="InterPro" id="IPR039008">
    <property type="entry name" value="IF_rod_dom"/>
</dbReference>
<dbReference type="SUPFAM" id="SSF64593">
    <property type="entry name" value="Intermediate filament protein, coiled coil region"/>
    <property type="match status" value="2"/>
</dbReference>
<accession>A0A5F4WEX5</accession>
<dbReference type="InterPro" id="IPR032444">
    <property type="entry name" value="Keratin_2_head"/>
</dbReference>
<comment type="similarity">
    <text evidence="14">Belongs to the intermediate filament family.</text>
</comment>
<evidence type="ECO:0000256" key="12">
    <source>
        <dbReference type="ARBA" id="ARBA00042964"/>
    </source>
</evidence>
<dbReference type="GeneTree" id="ENSGT00940000153339"/>
<evidence type="ECO:0000256" key="3">
    <source>
        <dbReference type="ARBA" id="ARBA00004642"/>
    </source>
</evidence>
<reference evidence="18" key="2">
    <citation type="submission" date="2025-08" db="UniProtKB">
        <authorList>
            <consortium name="Ensembl"/>
        </authorList>
    </citation>
    <scope>IDENTIFICATION</scope>
</reference>
<dbReference type="GO" id="GO:0005737">
    <property type="term" value="C:cytoplasm"/>
    <property type="evidence" value="ECO:0007669"/>
    <property type="project" value="UniProtKB-SubCell"/>
</dbReference>
<organism evidence="18 19">
    <name type="scientific">Callithrix jacchus</name>
    <name type="common">White-tufted-ear marmoset</name>
    <name type="synonym">Simia Jacchus</name>
    <dbReference type="NCBI Taxonomy" id="9483"/>
    <lineage>
        <taxon>Eukaryota</taxon>
        <taxon>Metazoa</taxon>
        <taxon>Chordata</taxon>
        <taxon>Craniata</taxon>
        <taxon>Vertebrata</taxon>
        <taxon>Euteleostomi</taxon>
        <taxon>Mammalia</taxon>
        <taxon>Eutheria</taxon>
        <taxon>Euarchontoglires</taxon>
        <taxon>Primates</taxon>
        <taxon>Haplorrhini</taxon>
        <taxon>Platyrrhini</taxon>
        <taxon>Cebidae</taxon>
        <taxon>Callitrichinae</taxon>
        <taxon>Callithrix</taxon>
        <taxon>Callithrix</taxon>
    </lineage>
</organism>
<evidence type="ECO:0000256" key="16">
    <source>
        <dbReference type="SAM" id="MobiDB-lite"/>
    </source>
</evidence>
<dbReference type="InParanoid" id="A0A5F4WEX5"/>
<dbReference type="PANTHER" id="PTHR45616">
    <property type="entry name" value="GATA-TYPE DOMAIN-CONTAINING PROTEIN"/>
    <property type="match status" value="1"/>
</dbReference>
<evidence type="ECO:0000256" key="10">
    <source>
        <dbReference type="ARBA" id="ARBA00039429"/>
    </source>
</evidence>
<dbReference type="Bgee" id="ENSCJAG00000063292">
    <property type="expression patterns" value="Expressed in testis"/>
</dbReference>
<dbReference type="Gene3D" id="1.20.5.500">
    <property type="entry name" value="Single helix bin"/>
    <property type="match status" value="1"/>
</dbReference>
<dbReference type="Ensembl" id="ENSCJAT00000091124.2">
    <property type="protein sequence ID" value="ENSCJAP00000076234.1"/>
    <property type="gene ID" value="ENSCJAG00000063292.2"/>
</dbReference>
<dbReference type="STRING" id="9483.ENSCJAP00000076234"/>
<sequence length="366" mass="41368">MSIRVTQKSYRVSTSGPGAFSSRSFTSGPSAHLSSSSFSRVISSDFWGGLGAGCAGASGIGMGGITTVTINQSLLNPIKVDVDPNIQAMRTQEKEQIKILNNKFASFINKVRFLELQNKMLETKWSLLQQQKMARSNMDNMFESYINNLRWQLETLGMEKLKLEAELGNMQGLVEDFKNKYEEEINKRTQMENESVLIKRDVDEAYINKVELKSRLEGLTDEINFLRQLYEEEIQELQSQISDTSVVLSMDNSRSLDMDSIIAEVKVQYEEIANHSQAEAESVYQIKYEELQTLAGKHGDDLQRTKTQISEMNQNISRLQAEMEGLKDQRASLEAAIADAEHCGEQALKDAHAKQQELETTLQRAR</sequence>
<keyword evidence="5" id="KW-0416">Keratin</keyword>
<dbReference type="FunFam" id="1.20.5.500:FF:000001">
    <property type="entry name" value="Type II keratin 23"/>
    <property type="match status" value="1"/>
</dbReference>
<dbReference type="AlphaFoldDB" id="A0A5F4WEX5"/>
<feature type="coiled-coil region" evidence="15">
    <location>
        <begin position="146"/>
        <end position="247"/>
    </location>
</feature>
<evidence type="ECO:0000256" key="1">
    <source>
        <dbReference type="ARBA" id="ARBA00004109"/>
    </source>
</evidence>
<evidence type="ECO:0000256" key="5">
    <source>
        <dbReference type="ARBA" id="ARBA00022744"/>
    </source>
</evidence>
<keyword evidence="7 15" id="KW-0175">Coiled coil</keyword>
<reference evidence="18" key="3">
    <citation type="submission" date="2025-09" db="UniProtKB">
        <authorList>
            <consortium name="Ensembl"/>
        </authorList>
    </citation>
    <scope>IDENTIFICATION</scope>
</reference>
<evidence type="ECO:0000256" key="15">
    <source>
        <dbReference type="SAM" id="Coils"/>
    </source>
</evidence>
<keyword evidence="4" id="KW-0963">Cytoplasm</keyword>
<dbReference type="FunFam" id="1.20.5.1160:FF:000001">
    <property type="entry name" value="Keratin type II"/>
    <property type="match status" value="1"/>
</dbReference>
<dbReference type="PANTHER" id="PTHR45616:SF26">
    <property type="entry name" value="KERATIN, TYPE II CYTOSKELETAL 8"/>
    <property type="match status" value="1"/>
</dbReference>
<dbReference type="PROSITE" id="PS51842">
    <property type="entry name" value="IF_ROD_2"/>
    <property type="match status" value="1"/>
</dbReference>
<evidence type="ECO:0000256" key="4">
    <source>
        <dbReference type="ARBA" id="ARBA00022490"/>
    </source>
</evidence>
<evidence type="ECO:0000256" key="9">
    <source>
        <dbReference type="ARBA" id="ARBA00037766"/>
    </source>
</evidence>
<evidence type="ECO:0000256" key="14">
    <source>
        <dbReference type="ARBA" id="ARBA00061646"/>
    </source>
</evidence>
<evidence type="ECO:0000313" key="19">
    <source>
        <dbReference type="Proteomes" id="UP000008225"/>
    </source>
</evidence>